<dbReference type="PANTHER" id="PTHR36091">
    <property type="entry name" value="ALTERED INHERITANCE OF MITOCHONDRIA PROTEIN 9, MITOCHONDRIAL"/>
    <property type="match status" value="1"/>
</dbReference>
<name>A0A1V6S7Y6_9EURO</name>
<evidence type="ECO:0000256" key="1">
    <source>
        <dbReference type="ARBA" id="ARBA00004173"/>
    </source>
</evidence>
<evidence type="ECO:0000313" key="7">
    <source>
        <dbReference type="EMBL" id="OQE09968.1"/>
    </source>
</evidence>
<sequence>MYGVLSDRDACRLYFDKMYARRVYGFLLPRSHLYPCICRPISWISLQAVDIARFRCCSSRPTRIFSTSVPLRSHAPPAIQGISTLDCDEDSFYCYTSGRWLWNEKEQLSRRYVEFDLAGLVRIATQATGSMSCVEVKKLPEGNFNKVFLLTMDDGKEVIAKLPNPNAGPQYFTTASEVATMDYVRNVLNIPAPVVYASSSSTREIAAEYIIMEKSPGVELSKMWDDISGPEKLQIVQQLVEFEKALVSTRFPIYGSLYYAKDLPGVQSTQMIDLGTKNNSGLDFAVGPTTNRTFFDDGRDAVNAGVPQGPWASIEDYFFARAHRELACLQTFTHFPRQRGLFYGPGQYQPTAQRKQKTLRNYLKVAKFLSPKDQEISKPALWHPDLHGDNIFVNPDQPTEILSIIDWQAVNLSPLFLQAHHPALIKFEGPIPEGLQSISLPENFNELSVEEQLGAKKLRAAQSLYKLYDIKMIQHCPETAAALKFRDSLAGQITGLSGSLFSDGEPIVQGMLIKLQEEWTTYVGSSVPCPLSFTEEDKQKQKDDERKWASGVVLMEEFLDQVGVYRGWDGWVNHSSYEHYKVRLEECRHEFLNSQCTTSEERSQWETVWPFIDGQKPS</sequence>
<proteinExistence type="inferred from homology"/>
<evidence type="ECO:0000256" key="6">
    <source>
        <dbReference type="ARBA" id="ARBA00031849"/>
    </source>
</evidence>
<evidence type="ECO:0000256" key="4">
    <source>
        <dbReference type="ARBA" id="ARBA00022946"/>
    </source>
</evidence>
<dbReference type="AlphaFoldDB" id="A0A1V6S7Y6"/>
<dbReference type="InterPro" id="IPR051035">
    <property type="entry name" value="Mito_inheritance_9"/>
</dbReference>
<comment type="similarity">
    <text evidence="2">Belongs to the AIM9 family.</text>
</comment>
<evidence type="ECO:0000256" key="3">
    <source>
        <dbReference type="ARBA" id="ARBA00016197"/>
    </source>
</evidence>
<accession>A0A1V6S7Y6</accession>
<keyword evidence="5" id="KW-0496">Mitochondrion</keyword>
<evidence type="ECO:0000313" key="8">
    <source>
        <dbReference type="Proteomes" id="UP000191518"/>
    </source>
</evidence>
<dbReference type="GO" id="GO:0005739">
    <property type="term" value="C:mitochondrion"/>
    <property type="evidence" value="ECO:0007669"/>
    <property type="project" value="UniProtKB-SubCell"/>
</dbReference>
<dbReference type="PANTHER" id="PTHR36091:SF1">
    <property type="entry name" value="ALTERED INHERITANCE OF MITOCHONDRIA PROTEIN 9, MITOCHONDRIAL"/>
    <property type="match status" value="1"/>
</dbReference>
<evidence type="ECO:0000256" key="2">
    <source>
        <dbReference type="ARBA" id="ARBA00005543"/>
    </source>
</evidence>
<organism evidence="7 8">
    <name type="scientific">Penicillium vulpinum</name>
    <dbReference type="NCBI Taxonomy" id="29845"/>
    <lineage>
        <taxon>Eukaryota</taxon>
        <taxon>Fungi</taxon>
        <taxon>Dikarya</taxon>
        <taxon>Ascomycota</taxon>
        <taxon>Pezizomycotina</taxon>
        <taxon>Eurotiomycetes</taxon>
        <taxon>Eurotiomycetidae</taxon>
        <taxon>Eurotiales</taxon>
        <taxon>Aspergillaceae</taxon>
        <taxon>Penicillium</taxon>
    </lineage>
</organism>
<dbReference type="InterPro" id="IPR011009">
    <property type="entry name" value="Kinase-like_dom_sf"/>
</dbReference>
<dbReference type="Proteomes" id="UP000191518">
    <property type="component" value="Unassembled WGS sequence"/>
</dbReference>
<comment type="caution">
    <text evidence="7">The sequence shown here is derived from an EMBL/GenBank/DDBJ whole genome shotgun (WGS) entry which is preliminary data.</text>
</comment>
<keyword evidence="4" id="KW-0809">Transit peptide</keyword>
<dbReference type="STRING" id="29845.A0A1V6S7Y6"/>
<dbReference type="Gene3D" id="3.90.1200.10">
    <property type="match status" value="1"/>
</dbReference>
<dbReference type="EMBL" id="MDYP01000005">
    <property type="protein sequence ID" value="OQE09968.1"/>
    <property type="molecule type" value="Genomic_DNA"/>
</dbReference>
<keyword evidence="8" id="KW-1185">Reference proteome</keyword>
<evidence type="ECO:0000256" key="5">
    <source>
        <dbReference type="ARBA" id="ARBA00023128"/>
    </source>
</evidence>
<comment type="subcellular location">
    <subcellularLocation>
        <location evidence="1">Mitochondrion</location>
    </subcellularLocation>
</comment>
<reference evidence="8" key="1">
    <citation type="journal article" date="2017" name="Nat. Microbiol.">
        <title>Global analysis of biosynthetic gene clusters reveals vast potential of secondary metabolite production in Penicillium species.</title>
        <authorList>
            <person name="Nielsen J.C."/>
            <person name="Grijseels S."/>
            <person name="Prigent S."/>
            <person name="Ji B."/>
            <person name="Dainat J."/>
            <person name="Nielsen K.F."/>
            <person name="Frisvad J.C."/>
            <person name="Workman M."/>
            <person name="Nielsen J."/>
        </authorList>
    </citation>
    <scope>NUCLEOTIDE SEQUENCE [LARGE SCALE GENOMIC DNA]</scope>
    <source>
        <strain evidence="8">IBT 29486</strain>
    </source>
</reference>
<dbReference type="SUPFAM" id="SSF56112">
    <property type="entry name" value="Protein kinase-like (PK-like)"/>
    <property type="match status" value="1"/>
</dbReference>
<gene>
    <name evidence="7" type="ORF">PENVUL_c005G01961</name>
</gene>
<protein>
    <recommendedName>
        <fullName evidence="3">Altered inheritance of mitochondria protein 9, mitochondrial</fullName>
    </recommendedName>
    <alternativeName>
        <fullName evidence="6">Found in mitochondrial proteome protein 29</fullName>
    </alternativeName>
</protein>